<dbReference type="NCBIfam" id="NF007990">
    <property type="entry name" value="PRK10718.1"/>
    <property type="match status" value="1"/>
</dbReference>
<keyword evidence="3" id="KW-1185">Reference proteome</keyword>
<dbReference type="Pfam" id="PF06572">
    <property type="entry name" value="DUF1131"/>
    <property type="match status" value="1"/>
</dbReference>
<protein>
    <submittedName>
        <fullName evidence="2">Putative outer membrane lipoprotein</fullName>
    </submittedName>
</protein>
<keyword evidence="2" id="KW-0449">Lipoprotein</keyword>
<feature type="transmembrane region" description="Helical" evidence="1">
    <location>
        <begin position="12"/>
        <end position="33"/>
    </location>
</feature>
<dbReference type="Gene3D" id="2.60.460.10">
    <property type="entry name" value="protein yfey like domain"/>
    <property type="match status" value="1"/>
</dbReference>
<keyword evidence="1" id="KW-0812">Transmembrane</keyword>
<keyword evidence="1" id="KW-1133">Transmembrane helix</keyword>
<dbReference type="OrthoDB" id="5622706at2"/>
<dbReference type="PROSITE" id="PS51257">
    <property type="entry name" value="PROKAR_LIPOPROTEIN"/>
    <property type="match status" value="1"/>
</dbReference>
<dbReference type="AlphaFoldDB" id="A0A0N0Z826"/>
<evidence type="ECO:0000313" key="3">
    <source>
        <dbReference type="Proteomes" id="UP000053226"/>
    </source>
</evidence>
<comment type="caution">
    <text evidence="2">The sequence shown here is derived from an EMBL/GenBank/DDBJ whole genome shotgun (WGS) entry which is preliminary data.</text>
</comment>
<dbReference type="RefSeq" id="WP_053908011.1">
    <property type="nucleotide sequence ID" value="NZ_CAWMUS010000016.1"/>
</dbReference>
<name>A0A0N0Z826_9GAMM</name>
<evidence type="ECO:0000313" key="2">
    <source>
        <dbReference type="EMBL" id="KPD03045.1"/>
    </source>
</evidence>
<dbReference type="InterPro" id="IPR038714">
    <property type="entry name" value="YfeY-like_sf"/>
</dbReference>
<reference evidence="2 3" key="1">
    <citation type="submission" date="2015-07" db="EMBL/GenBank/DDBJ databases">
        <title>ATOL: Assembling a taxonomically balanced genome-scale reconstruction of the evolutionary history of the Enterobacteriaceae.</title>
        <authorList>
            <person name="Plunkett G.III."/>
            <person name="Neeno-Eckwall E.C."/>
            <person name="Glasner J.D."/>
            <person name="Perna N.T."/>
        </authorList>
    </citation>
    <scope>NUCLEOTIDE SEQUENCE [LARGE SCALE GENOMIC DNA]</scope>
    <source>
        <strain evidence="2 3">ATCC 35017</strain>
    </source>
</reference>
<dbReference type="EMBL" id="LGAA01000016">
    <property type="protein sequence ID" value="KPD03045.1"/>
    <property type="molecule type" value="Genomic_DNA"/>
</dbReference>
<dbReference type="Proteomes" id="UP000053226">
    <property type="component" value="Unassembled WGS sequence"/>
</dbReference>
<keyword evidence="1" id="KW-0472">Membrane</keyword>
<gene>
    <name evidence="2" type="ORF">M992_1533</name>
</gene>
<sequence length="200" mass="21977">MQNKGTKITLPLRLALISSALMLGGCAGTGAFWSSLSPMNWFGHSLEITPQGVGKVTSSSPMIQSTISEQLDNKYRLRSGMQTSKGQILAVYQGMNDEQVKIDVIGPEGGNVSTIIVSDSQVKTSWGTQIGDAFSTIYQQAYGVCEQGEMINQQPTIECQSPQSKNISYRFTGKWQGPEGLMPSDDVLQHWKINQIIWRK</sequence>
<dbReference type="InterPro" id="IPR010938">
    <property type="entry name" value="DUF1131"/>
</dbReference>
<organism evidence="2 3">
    <name type="scientific">Moellerella wisconsensis ATCC 35017</name>
    <dbReference type="NCBI Taxonomy" id="1354267"/>
    <lineage>
        <taxon>Bacteria</taxon>
        <taxon>Pseudomonadati</taxon>
        <taxon>Pseudomonadota</taxon>
        <taxon>Gammaproteobacteria</taxon>
        <taxon>Enterobacterales</taxon>
        <taxon>Morganellaceae</taxon>
        <taxon>Moellerella</taxon>
    </lineage>
</organism>
<proteinExistence type="predicted"/>
<evidence type="ECO:0000256" key="1">
    <source>
        <dbReference type="SAM" id="Phobius"/>
    </source>
</evidence>
<accession>A0A0N0Z826</accession>